<dbReference type="AlphaFoldDB" id="A0A9W8JAT6"/>
<dbReference type="Proteomes" id="UP001140091">
    <property type="component" value="Unassembled WGS sequence"/>
</dbReference>
<protein>
    <recommendedName>
        <fullName evidence="4">RNA-binding protein vts1-like alpha-helical domain-containing protein</fullName>
    </recommendedName>
</protein>
<dbReference type="GO" id="GO:0000932">
    <property type="term" value="C:P-body"/>
    <property type="evidence" value="ECO:0007669"/>
    <property type="project" value="TreeGrafter"/>
</dbReference>
<feature type="non-terminal residue" evidence="5">
    <location>
        <position position="1"/>
    </location>
</feature>
<sequence length="218" mass="23923">MSLRPPSTSPSPSPGPPDHGKISARQSMGPSARGTPTLAPASPRPGGQSTARPTSELLGSGAMFQTPEAEALDQWFENLQNYEATLEDMAAASLDVNFKEELSAIEQWFKVLSEAERTAALYSLLQHSTQVQIRFFITVLQQMARSDPMTALLSPAMGGQRYLLLLPDQKLTFIYRIDAKPNGGQACYFEVSWPQIGSACFPHHPQLQHRESSIFDFG</sequence>
<dbReference type="PANTHER" id="PTHR12515:SF5">
    <property type="entry name" value="PROTEIN SMAUG"/>
    <property type="match status" value="1"/>
</dbReference>
<evidence type="ECO:0000256" key="3">
    <source>
        <dbReference type="SAM" id="MobiDB-lite"/>
    </source>
</evidence>
<evidence type="ECO:0000256" key="1">
    <source>
        <dbReference type="ARBA" id="ARBA00004496"/>
    </source>
</evidence>
<feature type="domain" description="RNA-binding protein vts1-like alpha-helical" evidence="4">
    <location>
        <begin position="102"/>
        <end position="146"/>
    </location>
</feature>
<evidence type="ECO:0000313" key="6">
    <source>
        <dbReference type="Proteomes" id="UP001140091"/>
    </source>
</evidence>
<name>A0A9W8JAT6_9AGAR</name>
<keyword evidence="6" id="KW-1185">Reference proteome</keyword>
<feature type="compositionally biased region" description="Pro residues" evidence="3">
    <location>
        <begin position="7"/>
        <end position="17"/>
    </location>
</feature>
<dbReference type="GO" id="GO:0003729">
    <property type="term" value="F:mRNA binding"/>
    <property type="evidence" value="ECO:0007669"/>
    <property type="project" value="TreeGrafter"/>
</dbReference>
<evidence type="ECO:0000313" key="5">
    <source>
        <dbReference type="EMBL" id="KAJ2927505.1"/>
    </source>
</evidence>
<dbReference type="EMBL" id="JANBPK010000983">
    <property type="protein sequence ID" value="KAJ2927505.1"/>
    <property type="molecule type" value="Genomic_DNA"/>
</dbReference>
<organism evidence="5 6">
    <name type="scientific">Candolleomyces eurysporus</name>
    <dbReference type="NCBI Taxonomy" id="2828524"/>
    <lineage>
        <taxon>Eukaryota</taxon>
        <taxon>Fungi</taxon>
        <taxon>Dikarya</taxon>
        <taxon>Basidiomycota</taxon>
        <taxon>Agaricomycotina</taxon>
        <taxon>Agaricomycetes</taxon>
        <taxon>Agaricomycetidae</taxon>
        <taxon>Agaricales</taxon>
        <taxon>Agaricineae</taxon>
        <taxon>Psathyrellaceae</taxon>
        <taxon>Candolleomyces</taxon>
    </lineage>
</organism>
<proteinExistence type="predicted"/>
<evidence type="ECO:0000259" key="4">
    <source>
        <dbReference type="Pfam" id="PF25479"/>
    </source>
</evidence>
<feature type="region of interest" description="Disordered" evidence="3">
    <location>
        <begin position="1"/>
        <end position="55"/>
    </location>
</feature>
<dbReference type="InterPro" id="IPR057327">
    <property type="entry name" value="Vts1_dom"/>
</dbReference>
<dbReference type="PANTHER" id="PTHR12515">
    <property type="entry name" value="STERILE ALPHA MOTIF DOMAIN CONTAINING PROTEIN 4-RELATED"/>
    <property type="match status" value="1"/>
</dbReference>
<dbReference type="Pfam" id="PF25479">
    <property type="entry name" value="Vts1"/>
    <property type="match status" value="1"/>
</dbReference>
<evidence type="ECO:0000256" key="2">
    <source>
        <dbReference type="ARBA" id="ARBA00022490"/>
    </source>
</evidence>
<gene>
    <name evidence="5" type="ORF">H1R20_g9578</name>
</gene>
<keyword evidence="2" id="KW-0963">Cytoplasm</keyword>
<accession>A0A9W8JAT6</accession>
<comment type="subcellular location">
    <subcellularLocation>
        <location evidence="1">Cytoplasm</location>
    </subcellularLocation>
</comment>
<reference evidence="5" key="1">
    <citation type="submission" date="2022-06" db="EMBL/GenBank/DDBJ databases">
        <title>Genome Sequence of Candolleomyces eurysporus.</title>
        <authorList>
            <person name="Buettner E."/>
        </authorList>
    </citation>
    <scope>NUCLEOTIDE SEQUENCE</scope>
    <source>
        <strain evidence="5">VTCC 930004</strain>
    </source>
</reference>
<dbReference type="OrthoDB" id="2155283at2759"/>
<dbReference type="GO" id="GO:0000289">
    <property type="term" value="P:nuclear-transcribed mRNA poly(A) tail shortening"/>
    <property type="evidence" value="ECO:0007669"/>
    <property type="project" value="TreeGrafter"/>
</dbReference>
<comment type="caution">
    <text evidence="5">The sequence shown here is derived from an EMBL/GenBank/DDBJ whole genome shotgun (WGS) entry which is preliminary data.</text>
</comment>
<dbReference type="InterPro" id="IPR050897">
    <property type="entry name" value="SMAUG/VTS1_RNA-bind"/>
</dbReference>